<feature type="compositionally biased region" description="Low complexity" evidence="4">
    <location>
        <begin position="114"/>
        <end position="125"/>
    </location>
</feature>
<feature type="repeat" description="TPR" evidence="3">
    <location>
        <begin position="883"/>
        <end position="916"/>
    </location>
</feature>
<keyword evidence="2 3" id="KW-0802">TPR repeat</keyword>
<dbReference type="InterPro" id="IPR011990">
    <property type="entry name" value="TPR-like_helical_dom_sf"/>
</dbReference>
<dbReference type="Pfam" id="PF13424">
    <property type="entry name" value="TPR_12"/>
    <property type="match status" value="1"/>
</dbReference>
<evidence type="ECO:0000256" key="1">
    <source>
        <dbReference type="ARBA" id="ARBA00022737"/>
    </source>
</evidence>
<evidence type="ECO:0000256" key="4">
    <source>
        <dbReference type="SAM" id="MobiDB-lite"/>
    </source>
</evidence>
<evidence type="ECO:0000313" key="6">
    <source>
        <dbReference type="Proteomes" id="UP001516023"/>
    </source>
</evidence>
<feature type="region of interest" description="Disordered" evidence="4">
    <location>
        <begin position="114"/>
        <end position="153"/>
    </location>
</feature>
<feature type="compositionally biased region" description="Low complexity" evidence="4">
    <location>
        <begin position="13"/>
        <end position="25"/>
    </location>
</feature>
<dbReference type="Pfam" id="PF13374">
    <property type="entry name" value="TPR_10"/>
    <property type="match status" value="1"/>
</dbReference>
<reference evidence="5 6" key="1">
    <citation type="journal article" date="2020" name="G3 (Bethesda)">
        <title>Improved Reference Genome for Cyclotella cryptica CCMP332, a Model for Cell Wall Morphogenesis, Salinity Adaptation, and Lipid Production in Diatoms (Bacillariophyta).</title>
        <authorList>
            <person name="Roberts W.R."/>
            <person name="Downey K.M."/>
            <person name="Ruck E.C."/>
            <person name="Traller J.C."/>
            <person name="Alverson A.J."/>
        </authorList>
    </citation>
    <scope>NUCLEOTIDE SEQUENCE [LARGE SCALE GENOMIC DNA]</scope>
    <source>
        <strain evidence="5 6">CCMP332</strain>
    </source>
</reference>
<proteinExistence type="predicted"/>
<keyword evidence="1" id="KW-0677">Repeat</keyword>
<evidence type="ECO:0008006" key="7">
    <source>
        <dbReference type="Google" id="ProtNLM"/>
    </source>
</evidence>
<dbReference type="EMBL" id="JABMIG020000005">
    <property type="protein sequence ID" value="KAL3804883.1"/>
    <property type="molecule type" value="Genomic_DNA"/>
</dbReference>
<evidence type="ECO:0000256" key="3">
    <source>
        <dbReference type="PROSITE-ProRule" id="PRU00339"/>
    </source>
</evidence>
<feature type="region of interest" description="Disordered" evidence="4">
    <location>
        <begin position="1"/>
        <end position="82"/>
    </location>
</feature>
<gene>
    <name evidence="5" type="ORF">HJC23_006655</name>
</gene>
<feature type="region of interest" description="Disordered" evidence="4">
    <location>
        <begin position="173"/>
        <end position="208"/>
    </location>
</feature>
<dbReference type="PANTHER" id="PTHR45641">
    <property type="entry name" value="TETRATRICOPEPTIDE REPEAT PROTEIN (AFU_ORTHOLOGUE AFUA_6G03870)"/>
    <property type="match status" value="1"/>
</dbReference>
<evidence type="ECO:0000313" key="5">
    <source>
        <dbReference type="EMBL" id="KAL3804883.1"/>
    </source>
</evidence>
<name>A0ABD3QXA7_9STRA</name>
<feature type="compositionally biased region" description="Acidic residues" evidence="4">
    <location>
        <begin position="318"/>
        <end position="338"/>
    </location>
</feature>
<dbReference type="PROSITE" id="PS50005">
    <property type="entry name" value="TPR"/>
    <property type="match status" value="2"/>
</dbReference>
<dbReference type="Gene3D" id="1.25.40.10">
    <property type="entry name" value="Tetratricopeptide repeat domain"/>
    <property type="match status" value="2"/>
</dbReference>
<feature type="compositionally biased region" description="Low complexity" evidence="4">
    <location>
        <begin position="175"/>
        <end position="208"/>
    </location>
</feature>
<evidence type="ECO:0000256" key="2">
    <source>
        <dbReference type="ARBA" id="ARBA00022803"/>
    </source>
</evidence>
<dbReference type="InterPro" id="IPR019734">
    <property type="entry name" value="TPR_rpt"/>
</dbReference>
<protein>
    <recommendedName>
        <fullName evidence="7">Kinesin light chain</fullName>
    </recommendedName>
</protein>
<accession>A0ABD3QXA7</accession>
<dbReference type="Proteomes" id="UP001516023">
    <property type="component" value="Unassembled WGS sequence"/>
</dbReference>
<feature type="compositionally biased region" description="Polar residues" evidence="4">
    <location>
        <begin position="358"/>
        <end position="369"/>
    </location>
</feature>
<comment type="caution">
    <text evidence="5">The sequence shown here is derived from an EMBL/GenBank/DDBJ whole genome shotgun (WGS) entry which is preliminary data.</text>
</comment>
<dbReference type="AlphaFoldDB" id="A0ABD3QXA7"/>
<feature type="repeat" description="TPR" evidence="3">
    <location>
        <begin position="926"/>
        <end position="959"/>
    </location>
</feature>
<feature type="compositionally biased region" description="Low complexity" evidence="4">
    <location>
        <begin position="59"/>
        <end position="81"/>
    </location>
</feature>
<keyword evidence="6" id="KW-1185">Reference proteome</keyword>
<sequence>MTSKLNPFKKSNSDTNNTSSSDANSHTQPHSIGSDGTSSSNFKALLQQFGGKVDTSSLQQQEQEQPQPQKQQGQQVVSQGKIPSYRPFAASIGSAGSLSVPSAGVRDAAKSIGTSNATASDNNSSQIRRPLPLNRTKSAPASPEKKSNATLRAMSPPIRPPVHPHSVHINNVYGNNKSSSNNCSKAVFGNRSRTSSYDSSKSTTVKSIKSNNSDNIGGVDSTGTASIKLSYKSQMRIVFEQVASRYFLPENDKREVYVGVEDYGLDRPPWQNGADTKREHEEEEEFIGNVNGSILGLDAGGEGQALIAFLGVEVEDDAKEVGEEDEDASAEGGDDAEDGGGVADSEGTSENMVDLTKQDTNSDGSQSHVASPAYTTAEKKTPITAKQQAIDASSSIDSILEQASEQLSLGKNSLALQSYRRAMKVAYANVIEVKQKLMDIKREQIKLQYEKNDAQDAGLDEYVEDNEIDLTKQQEREFELLLLQVASRVADIHNNMGVVHEMDRHFQKAQSSYRDALDVYHNTCRRFEQTGDKDVDRTHQNLDRMALACNSERERKDLHAQASRIAKRVDQEKSYAARLNLLKDAVSTLERALDVETRTIGGTHPVAASTLIQMGKYHYEMREFDSSVMEIRQAIVILREALGPKHPQVGKAILLLASVYERQGLNVSPQGKNKDDATLELYVDALDPLKANLSDVHPEVGLLYIKIGYLYGKKGDRNLSALAYKAALKAYGEPWSCASGKVHPEVVSAWVRLTEHLMALKCWQEVVVSGQRALFLLRRARNTLYQDAHMRTSLVDTGPQPSSKRTKISPIQITSSTYYEALYTTLQCLGQAHTSLSQYPLAKLACKESLQLAWEIALANNVDSENPLKPENQAIVTSVLQIIRALKRLGKVYLLQKHYSDSLDCFLPALQLLRSSTEMESTLDAASVLGSLGFLYLKMERFTEASNFFRECLRLYQQNGVDQDDRETRKIQTWLAMAEAMEAESASSPPAFLEIPTIVYNDVGQYEL</sequence>
<dbReference type="SUPFAM" id="SSF48452">
    <property type="entry name" value="TPR-like"/>
    <property type="match status" value="3"/>
</dbReference>
<dbReference type="SMART" id="SM00028">
    <property type="entry name" value="TPR"/>
    <property type="match status" value="7"/>
</dbReference>
<feature type="region of interest" description="Disordered" evidence="4">
    <location>
        <begin position="318"/>
        <end position="383"/>
    </location>
</feature>
<organism evidence="5 6">
    <name type="scientific">Cyclotella cryptica</name>
    <dbReference type="NCBI Taxonomy" id="29204"/>
    <lineage>
        <taxon>Eukaryota</taxon>
        <taxon>Sar</taxon>
        <taxon>Stramenopiles</taxon>
        <taxon>Ochrophyta</taxon>
        <taxon>Bacillariophyta</taxon>
        <taxon>Coscinodiscophyceae</taxon>
        <taxon>Thalassiosirophycidae</taxon>
        <taxon>Stephanodiscales</taxon>
        <taxon>Stephanodiscaceae</taxon>
        <taxon>Cyclotella</taxon>
    </lineage>
</organism>
<feature type="compositionally biased region" description="Polar residues" evidence="4">
    <location>
        <begin position="26"/>
        <end position="42"/>
    </location>
</feature>
<dbReference type="PANTHER" id="PTHR45641:SF19">
    <property type="entry name" value="NEPHROCYSTIN-3"/>
    <property type="match status" value="1"/>
</dbReference>